<dbReference type="InterPro" id="IPR041711">
    <property type="entry name" value="Met-tRNA-FMT_N"/>
</dbReference>
<keyword evidence="4 5" id="KW-0648">Protein biosynthesis</keyword>
<evidence type="ECO:0000256" key="4">
    <source>
        <dbReference type="ARBA" id="ARBA00022917"/>
    </source>
</evidence>
<protein>
    <recommendedName>
        <fullName evidence="2 5">Methionyl-tRNA formyltransferase</fullName>
        <ecNumber evidence="2 5">2.1.2.9</ecNumber>
    </recommendedName>
</protein>
<dbReference type="InterPro" id="IPR005794">
    <property type="entry name" value="Fmt"/>
</dbReference>
<comment type="function">
    <text evidence="5">Attaches a formyl group to the free amino group of methionyl-tRNA(fMet). The formyl group appears to play a dual role in the initiator identity of N-formylmethionyl-tRNA by promoting its recognition by IF2 and preventing the misappropriation of this tRNA by the elongation apparatus.</text>
</comment>
<accession>A0A8J8CL67</accession>
<dbReference type="Proteomes" id="UP000646053">
    <property type="component" value="Unassembled WGS sequence"/>
</dbReference>
<reference evidence="8" key="1">
    <citation type="submission" date="2019-12" db="EMBL/GenBank/DDBJ databases">
        <title>High-Quality draft genome sequences of three cyanobacteria isolated from the limestone walls of the Old Cathedral of Coimbra.</title>
        <authorList>
            <person name="Tiago I."/>
            <person name="Soares F."/>
            <person name="Portugal A."/>
        </authorList>
    </citation>
    <scope>NUCLEOTIDE SEQUENCE</scope>
    <source>
        <strain evidence="8">A</strain>
    </source>
</reference>
<keyword evidence="3 5" id="KW-0808">Transferase</keyword>
<dbReference type="EC" id="2.1.2.9" evidence="2 5"/>
<feature type="domain" description="Formyl transferase C-terminal" evidence="7">
    <location>
        <begin position="206"/>
        <end position="322"/>
    </location>
</feature>
<dbReference type="PANTHER" id="PTHR11138">
    <property type="entry name" value="METHIONYL-TRNA FORMYLTRANSFERASE"/>
    <property type="match status" value="1"/>
</dbReference>
<dbReference type="Pfam" id="PF00551">
    <property type="entry name" value="Formyl_trans_N"/>
    <property type="match status" value="1"/>
</dbReference>
<evidence type="ECO:0000256" key="5">
    <source>
        <dbReference type="HAMAP-Rule" id="MF_00182"/>
    </source>
</evidence>
<evidence type="ECO:0000256" key="3">
    <source>
        <dbReference type="ARBA" id="ARBA00022679"/>
    </source>
</evidence>
<organism evidence="8 9">
    <name type="scientific">Myxacorys almedinensis A</name>
    <dbReference type="NCBI Taxonomy" id="2690445"/>
    <lineage>
        <taxon>Bacteria</taxon>
        <taxon>Bacillati</taxon>
        <taxon>Cyanobacteriota</taxon>
        <taxon>Cyanophyceae</taxon>
        <taxon>Leptolyngbyales</taxon>
        <taxon>Leptolyngbyaceae</taxon>
        <taxon>Myxacorys</taxon>
        <taxon>Myxacorys almedinensis</taxon>
    </lineage>
</organism>
<dbReference type="InterPro" id="IPR011034">
    <property type="entry name" value="Formyl_transferase-like_C_sf"/>
</dbReference>
<evidence type="ECO:0000313" key="9">
    <source>
        <dbReference type="Proteomes" id="UP000646053"/>
    </source>
</evidence>
<evidence type="ECO:0000313" key="8">
    <source>
        <dbReference type="EMBL" id="NDJ17435.1"/>
    </source>
</evidence>
<feature type="domain" description="Formyl transferase N-terminal" evidence="6">
    <location>
        <begin position="1"/>
        <end position="181"/>
    </location>
</feature>
<proteinExistence type="inferred from homology"/>
<dbReference type="PANTHER" id="PTHR11138:SF5">
    <property type="entry name" value="METHIONYL-TRNA FORMYLTRANSFERASE, MITOCHONDRIAL"/>
    <property type="match status" value="1"/>
</dbReference>
<dbReference type="SUPFAM" id="SSF50486">
    <property type="entry name" value="FMT C-terminal domain-like"/>
    <property type="match status" value="1"/>
</dbReference>
<evidence type="ECO:0000259" key="7">
    <source>
        <dbReference type="Pfam" id="PF02911"/>
    </source>
</evidence>
<dbReference type="InterPro" id="IPR036477">
    <property type="entry name" value="Formyl_transf_N_sf"/>
</dbReference>
<dbReference type="GO" id="GO:0004479">
    <property type="term" value="F:methionyl-tRNA formyltransferase activity"/>
    <property type="evidence" value="ECO:0007669"/>
    <property type="project" value="UniProtKB-UniRule"/>
</dbReference>
<dbReference type="CDD" id="cd08704">
    <property type="entry name" value="Met_tRNA_FMT_C"/>
    <property type="match status" value="1"/>
</dbReference>
<comment type="caution">
    <text evidence="8">The sequence shown here is derived from an EMBL/GenBank/DDBJ whole genome shotgun (WGS) entry which is preliminary data.</text>
</comment>
<keyword evidence="9" id="KW-1185">Reference proteome</keyword>
<evidence type="ECO:0000256" key="2">
    <source>
        <dbReference type="ARBA" id="ARBA00012261"/>
    </source>
</evidence>
<gene>
    <name evidence="5" type="primary">fmt</name>
    <name evidence="8" type="ORF">GS601_09065</name>
</gene>
<evidence type="ECO:0000259" key="6">
    <source>
        <dbReference type="Pfam" id="PF00551"/>
    </source>
</evidence>
<dbReference type="InterPro" id="IPR044135">
    <property type="entry name" value="Met-tRNA-FMT_C"/>
</dbReference>
<sequence>MKIVFFGTPQFAVPTLEALVSDSRFEVVAVVTQPDKRRGRGGDLSPSPVKAIALAHCIPVWQPKNVKKDEETLEKLRATEADGFVVVAYGQILSPVLLDMPRWGCVNVHGSLLPKYRGAAPIQWCLYHGESETGITTMMMDAGMDTGAMLLKSTVAIAPLDTAPDVAAKLALIGADLLIETLLKLANQAIQPIPQNAAEATYAPLIKKTDYELDWSKSAIALHNQIRGFFPNCTTPFRGSALKILRTIPLDATLLAQLPPEFAALQQAAASLKTAIAAPGTVAAILKNQGAVIETGCGYLLLKEVQQAGKRAQSGWDFANGVRLEVGETMQARSPHRLS</sequence>
<dbReference type="InterPro" id="IPR005793">
    <property type="entry name" value="Formyl_trans_C"/>
</dbReference>
<dbReference type="InterPro" id="IPR002376">
    <property type="entry name" value="Formyl_transf_N"/>
</dbReference>
<dbReference type="Gene3D" id="3.40.50.12230">
    <property type="match status" value="1"/>
</dbReference>
<dbReference type="NCBIfam" id="TIGR00460">
    <property type="entry name" value="fmt"/>
    <property type="match status" value="1"/>
</dbReference>
<dbReference type="CDD" id="cd08646">
    <property type="entry name" value="FMT_core_Met-tRNA-FMT_N"/>
    <property type="match status" value="1"/>
</dbReference>
<dbReference type="HAMAP" id="MF_00182">
    <property type="entry name" value="Formyl_trans"/>
    <property type="match status" value="1"/>
</dbReference>
<dbReference type="GO" id="GO:0005829">
    <property type="term" value="C:cytosol"/>
    <property type="evidence" value="ECO:0007669"/>
    <property type="project" value="TreeGrafter"/>
</dbReference>
<name>A0A8J8CL67_9CYAN</name>
<dbReference type="RefSeq" id="WP_162422946.1">
    <property type="nucleotide sequence ID" value="NZ_WVIE01000008.1"/>
</dbReference>
<feature type="binding site" evidence="5">
    <location>
        <begin position="111"/>
        <end position="114"/>
    </location>
    <ligand>
        <name>(6S)-5,6,7,8-tetrahydrofolate</name>
        <dbReference type="ChEBI" id="CHEBI:57453"/>
    </ligand>
</feature>
<comment type="similarity">
    <text evidence="1 5">Belongs to the Fmt family.</text>
</comment>
<dbReference type="SUPFAM" id="SSF53328">
    <property type="entry name" value="Formyltransferase"/>
    <property type="match status" value="1"/>
</dbReference>
<comment type="catalytic activity">
    <reaction evidence="5">
        <text>L-methionyl-tRNA(fMet) + (6R)-10-formyltetrahydrofolate = N-formyl-L-methionyl-tRNA(fMet) + (6S)-5,6,7,8-tetrahydrofolate + H(+)</text>
        <dbReference type="Rhea" id="RHEA:24380"/>
        <dbReference type="Rhea" id="RHEA-COMP:9952"/>
        <dbReference type="Rhea" id="RHEA-COMP:9953"/>
        <dbReference type="ChEBI" id="CHEBI:15378"/>
        <dbReference type="ChEBI" id="CHEBI:57453"/>
        <dbReference type="ChEBI" id="CHEBI:78530"/>
        <dbReference type="ChEBI" id="CHEBI:78844"/>
        <dbReference type="ChEBI" id="CHEBI:195366"/>
        <dbReference type="EC" id="2.1.2.9"/>
    </reaction>
</comment>
<dbReference type="FunFam" id="3.40.50.12230:FF:000001">
    <property type="entry name" value="Methionyl-tRNA formyltransferase"/>
    <property type="match status" value="1"/>
</dbReference>
<dbReference type="Pfam" id="PF02911">
    <property type="entry name" value="Formyl_trans_C"/>
    <property type="match status" value="1"/>
</dbReference>
<evidence type="ECO:0000256" key="1">
    <source>
        <dbReference type="ARBA" id="ARBA00010699"/>
    </source>
</evidence>
<dbReference type="EMBL" id="WVIE01000008">
    <property type="protein sequence ID" value="NDJ17435.1"/>
    <property type="molecule type" value="Genomic_DNA"/>
</dbReference>
<dbReference type="AlphaFoldDB" id="A0A8J8CL67"/>